<feature type="transmembrane region" description="Helical" evidence="1">
    <location>
        <begin position="62"/>
        <end position="85"/>
    </location>
</feature>
<feature type="transmembrane region" description="Helical" evidence="1">
    <location>
        <begin position="118"/>
        <end position="137"/>
    </location>
</feature>
<feature type="transmembrane region" description="Helical" evidence="1">
    <location>
        <begin position="149"/>
        <end position="171"/>
    </location>
</feature>
<keyword evidence="3" id="KW-1185">Reference proteome</keyword>
<dbReference type="Proteomes" id="UP001597062">
    <property type="component" value="Unassembled WGS sequence"/>
</dbReference>
<feature type="transmembrane region" description="Helical" evidence="1">
    <location>
        <begin position="219"/>
        <end position="237"/>
    </location>
</feature>
<dbReference type="EMBL" id="JBHTJR010000022">
    <property type="protein sequence ID" value="MFD0992415.1"/>
    <property type="molecule type" value="Genomic_DNA"/>
</dbReference>
<keyword evidence="1" id="KW-0812">Transmembrane</keyword>
<dbReference type="InterPro" id="IPR025695">
    <property type="entry name" value="DoxX-like"/>
</dbReference>
<comment type="caution">
    <text evidence="2">The sequence shown here is derived from an EMBL/GenBank/DDBJ whole genome shotgun (WGS) entry which is preliminary data.</text>
</comment>
<protein>
    <submittedName>
        <fullName evidence="2">DoxX-like family protein</fullName>
    </submittedName>
</protein>
<evidence type="ECO:0000313" key="3">
    <source>
        <dbReference type="Proteomes" id="UP001597062"/>
    </source>
</evidence>
<dbReference type="RefSeq" id="WP_386105688.1">
    <property type="nucleotide sequence ID" value="NZ_JBHTJR010000022.1"/>
</dbReference>
<gene>
    <name evidence="2" type="ORF">ACFQ1U_04290</name>
</gene>
<evidence type="ECO:0000256" key="1">
    <source>
        <dbReference type="SAM" id="Phobius"/>
    </source>
</evidence>
<sequence>MKTTNLLKLSVFLIFIGRAWQHIFWDAPFRTFFWNESLLKPFVEKYLNISWTNYVTSPQTDAFIQTCIQANGILYAIAAFCAIIITKNNKKAVQIPIFLGGLGLVFLSVLLAKEKFYHIAQFFEHSIQFGLPFLLLYSLHHNFEVKKLVLTLKILIAITFISHGLYAFGVYPVPGKFIDMVINIFGCTESVAISFLYIAGILDFLLAILIFVPITAKYALMYAVLWGILTAIARIAANFYWEFPLQSLHQHVYEVVYRIPHGLTPLMVLTGIVIYWKQNKLVSNVT</sequence>
<keyword evidence="1" id="KW-0472">Membrane</keyword>
<dbReference type="Pfam" id="PF13781">
    <property type="entry name" value="DoxX_3"/>
    <property type="match status" value="1"/>
</dbReference>
<name>A0ABW3JPL5_9FLAO</name>
<reference evidence="3" key="1">
    <citation type="journal article" date="2019" name="Int. J. Syst. Evol. Microbiol.">
        <title>The Global Catalogue of Microorganisms (GCM) 10K type strain sequencing project: providing services to taxonomists for standard genome sequencing and annotation.</title>
        <authorList>
            <consortium name="The Broad Institute Genomics Platform"/>
            <consortium name="The Broad Institute Genome Sequencing Center for Infectious Disease"/>
            <person name="Wu L."/>
            <person name="Ma J."/>
        </authorList>
    </citation>
    <scope>NUCLEOTIDE SEQUENCE [LARGE SCALE GENOMIC DNA]</scope>
    <source>
        <strain evidence="3">CCUG 60527</strain>
    </source>
</reference>
<keyword evidence="1" id="KW-1133">Transmembrane helix</keyword>
<feature type="transmembrane region" description="Helical" evidence="1">
    <location>
        <begin position="191"/>
        <end position="212"/>
    </location>
</feature>
<feature type="transmembrane region" description="Helical" evidence="1">
    <location>
        <begin position="257"/>
        <end position="276"/>
    </location>
</feature>
<accession>A0ABW3JPL5</accession>
<evidence type="ECO:0000313" key="2">
    <source>
        <dbReference type="EMBL" id="MFD0992415.1"/>
    </source>
</evidence>
<proteinExistence type="predicted"/>
<organism evidence="2 3">
    <name type="scientific">Tenacibaculum geojense</name>
    <dbReference type="NCBI Taxonomy" id="915352"/>
    <lineage>
        <taxon>Bacteria</taxon>
        <taxon>Pseudomonadati</taxon>
        <taxon>Bacteroidota</taxon>
        <taxon>Flavobacteriia</taxon>
        <taxon>Flavobacteriales</taxon>
        <taxon>Flavobacteriaceae</taxon>
        <taxon>Tenacibaculum</taxon>
    </lineage>
</organism>
<feature type="transmembrane region" description="Helical" evidence="1">
    <location>
        <begin position="92"/>
        <end position="112"/>
    </location>
</feature>